<organism evidence="3 4">
    <name type="scientific">Anaeromicropila herbilytica</name>
    <dbReference type="NCBI Taxonomy" id="2785025"/>
    <lineage>
        <taxon>Bacteria</taxon>
        <taxon>Bacillati</taxon>
        <taxon>Bacillota</taxon>
        <taxon>Clostridia</taxon>
        <taxon>Lachnospirales</taxon>
        <taxon>Lachnospiraceae</taxon>
        <taxon>Anaeromicropila</taxon>
    </lineage>
</organism>
<dbReference type="EMBL" id="AP024169">
    <property type="protein sequence ID" value="BCN30731.1"/>
    <property type="molecule type" value="Genomic_DNA"/>
</dbReference>
<dbReference type="InterPro" id="IPR041498">
    <property type="entry name" value="Big_6"/>
</dbReference>
<reference evidence="3 4" key="1">
    <citation type="submission" date="2020-11" db="EMBL/GenBank/DDBJ databases">
        <title>Draft genome sequencing of a Lachnospiraceae strain isolated from anoxic soil subjected to BSD treatment.</title>
        <authorList>
            <person name="Uek A."/>
            <person name="Tonouchi A."/>
        </authorList>
    </citation>
    <scope>NUCLEOTIDE SEQUENCE [LARGE SCALE GENOMIC DNA]</scope>
    <source>
        <strain evidence="3 4">TB5</strain>
    </source>
</reference>
<sequence length="355" mass="39032">MKTQMKSFMKKLLVLTMILSLVSIPRVVAQAAGFLVFNDGQKISPDSITGSFAYLTSGKATDSNNPDFKVTATINGTSYDGTIISAGTRYNYNYSVSYPIQKNDTDVIITVTDGLGGKITQTYNLIANQPIQLSVDSLNYTSTTVTGTTEANAKVTATIEGKTYEATADSSGNYKIKIPAQKSDTTIVVKSINEKGYYSTKNVTVSNPNCLLSSSQDLLKSTTKVTGTVTGALKGDYITVKVGNKTYKTTLKEAKKQKYSVSVKNLKFGQYITVSLYNKHGQQREWYKSEVYYATKVKLGMTQNQVLHTAYYGKPDSVIKSIVAGKKCEQWGYHFGSKLVYLWFQNGVLTSIDQY</sequence>
<evidence type="ECO:0000256" key="1">
    <source>
        <dbReference type="SAM" id="SignalP"/>
    </source>
</evidence>
<evidence type="ECO:0000259" key="2">
    <source>
        <dbReference type="Pfam" id="PF17936"/>
    </source>
</evidence>
<protein>
    <recommendedName>
        <fullName evidence="2">Bacterial Ig domain-containing protein</fullName>
    </recommendedName>
</protein>
<dbReference type="AlphaFoldDB" id="A0A7R7EKU2"/>
<dbReference type="Proteomes" id="UP000595897">
    <property type="component" value="Chromosome"/>
</dbReference>
<accession>A0A7R7EKU2</accession>
<dbReference type="InterPro" id="IPR013783">
    <property type="entry name" value="Ig-like_fold"/>
</dbReference>
<feature type="signal peptide" evidence="1">
    <location>
        <begin position="1"/>
        <end position="31"/>
    </location>
</feature>
<evidence type="ECO:0000313" key="4">
    <source>
        <dbReference type="Proteomes" id="UP000595897"/>
    </source>
</evidence>
<proteinExistence type="predicted"/>
<dbReference type="Gene3D" id="2.60.40.10">
    <property type="entry name" value="Immunoglobulins"/>
    <property type="match status" value="2"/>
</dbReference>
<keyword evidence="4" id="KW-1185">Reference proteome</keyword>
<evidence type="ECO:0000313" key="3">
    <source>
        <dbReference type="EMBL" id="BCN30731.1"/>
    </source>
</evidence>
<name>A0A7R7EKU2_9FIRM</name>
<keyword evidence="1" id="KW-0732">Signal</keyword>
<feature type="chain" id="PRO_5032813227" description="Bacterial Ig domain-containing protein" evidence="1">
    <location>
        <begin position="32"/>
        <end position="355"/>
    </location>
</feature>
<feature type="domain" description="Bacterial Ig" evidence="2">
    <location>
        <begin position="130"/>
        <end position="202"/>
    </location>
</feature>
<dbReference type="NCBIfam" id="NF033510">
    <property type="entry name" value="Ca_tandemer"/>
    <property type="match status" value="1"/>
</dbReference>
<dbReference type="RefSeq" id="WP_271715926.1">
    <property type="nucleotide sequence ID" value="NZ_AP024169.1"/>
</dbReference>
<gene>
    <name evidence="3" type="ORF">bsdtb5_20260</name>
</gene>
<dbReference type="KEGG" id="ahb:bsdtb5_20260"/>
<dbReference type="Pfam" id="PF17936">
    <property type="entry name" value="Big_6"/>
    <property type="match status" value="1"/>
</dbReference>